<dbReference type="InterPro" id="IPR025202">
    <property type="entry name" value="PLD-like_dom"/>
</dbReference>
<dbReference type="SMART" id="SM00490">
    <property type="entry name" value="HELICc"/>
    <property type="match status" value="1"/>
</dbReference>
<dbReference type="InterPro" id="IPR014001">
    <property type="entry name" value="Helicase_ATP-bd"/>
</dbReference>
<dbReference type="InterPro" id="IPR049730">
    <property type="entry name" value="SNF2/RAD54-like_C"/>
</dbReference>
<comment type="caution">
    <text evidence="6">The sequence shown here is derived from an EMBL/GenBank/DDBJ whole genome shotgun (WGS) entry which is preliminary data.</text>
</comment>
<keyword evidence="1" id="KW-0378">Hydrolase</keyword>
<name>A0A6V8PSI6_9ACTN</name>
<dbReference type="Gene3D" id="3.40.50.300">
    <property type="entry name" value="P-loop containing nucleotide triphosphate hydrolases"/>
    <property type="match status" value="1"/>
</dbReference>
<evidence type="ECO:0000313" key="5">
    <source>
        <dbReference type="EMBL" id="GFP26606.1"/>
    </source>
</evidence>
<organism evidence="6 7">
    <name type="scientific">Candidatus Hakubella thermalkaliphila</name>
    <dbReference type="NCBI Taxonomy" id="2754717"/>
    <lineage>
        <taxon>Bacteria</taxon>
        <taxon>Bacillati</taxon>
        <taxon>Actinomycetota</taxon>
        <taxon>Actinomycetota incertae sedis</taxon>
        <taxon>Candidatus Hakubellales</taxon>
        <taxon>Candidatus Hakubellaceae</taxon>
        <taxon>Candidatus Hakubella</taxon>
    </lineage>
</organism>
<dbReference type="Gene3D" id="3.40.50.10810">
    <property type="entry name" value="Tandem AAA-ATPase domain"/>
    <property type="match status" value="1"/>
</dbReference>
<dbReference type="PANTHER" id="PTHR45766">
    <property type="entry name" value="DNA ANNEALING HELICASE AND ENDONUCLEASE ZRANB3 FAMILY MEMBER"/>
    <property type="match status" value="1"/>
</dbReference>
<dbReference type="GO" id="GO:0016787">
    <property type="term" value="F:hydrolase activity"/>
    <property type="evidence" value="ECO:0007669"/>
    <property type="project" value="UniProtKB-KW"/>
</dbReference>
<dbReference type="EMBL" id="BLSB01000057">
    <property type="protein sequence ID" value="GFP35153.1"/>
    <property type="molecule type" value="Genomic_DNA"/>
</dbReference>
<dbReference type="InterPro" id="IPR038718">
    <property type="entry name" value="SNF2-like_sf"/>
</dbReference>
<dbReference type="Proteomes" id="UP000576480">
    <property type="component" value="Unassembled WGS sequence"/>
</dbReference>
<feature type="domain" description="Helicase C-terminal" evidence="4">
    <location>
        <begin position="629"/>
        <end position="785"/>
    </location>
</feature>
<dbReference type="GO" id="GO:0006793">
    <property type="term" value="P:phosphorus metabolic process"/>
    <property type="evidence" value="ECO:0007669"/>
    <property type="project" value="UniProtKB-ARBA"/>
</dbReference>
<dbReference type="CDD" id="cd09178">
    <property type="entry name" value="PLDc_N_Snf2_like"/>
    <property type="match status" value="1"/>
</dbReference>
<dbReference type="PROSITE" id="PS51192">
    <property type="entry name" value="HELICASE_ATP_BIND_1"/>
    <property type="match status" value="1"/>
</dbReference>
<dbReference type="SUPFAM" id="SSF56024">
    <property type="entry name" value="Phospholipase D/nuclease"/>
    <property type="match status" value="1"/>
</dbReference>
<protein>
    <recommendedName>
        <fullName evidence="9">ATP-dependent helicase HepA</fullName>
    </recommendedName>
</protein>
<dbReference type="Gene3D" id="3.30.870.10">
    <property type="entry name" value="Endonuclease Chain A"/>
    <property type="match status" value="1"/>
</dbReference>
<dbReference type="Pfam" id="PF04851">
    <property type="entry name" value="ResIII"/>
    <property type="match status" value="1"/>
</dbReference>
<dbReference type="Pfam" id="PF00271">
    <property type="entry name" value="Helicase_C"/>
    <property type="match status" value="1"/>
</dbReference>
<dbReference type="EMBL" id="BLRY01000001">
    <property type="protein sequence ID" value="GFP26606.1"/>
    <property type="molecule type" value="Genomic_DNA"/>
</dbReference>
<dbReference type="InterPro" id="IPR027417">
    <property type="entry name" value="P-loop_NTPase"/>
</dbReference>
<dbReference type="GO" id="GO:0005524">
    <property type="term" value="F:ATP binding"/>
    <property type="evidence" value="ECO:0007669"/>
    <property type="project" value="InterPro"/>
</dbReference>
<gene>
    <name evidence="5" type="ORF">HKBW3S33_00021</name>
    <name evidence="6" type="ORF">HKBW3S43_00945</name>
</gene>
<dbReference type="PROSITE" id="PS50035">
    <property type="entry name" value="PLD"/>
    <property type="match status" value="1"/>
</dbReference>
<evidence type="ECO:0000313" key="7">
    <source>
        <dbReference type="Proteomes" id="UP000576480"/>
    </source>
</evidence>
<dbReference type="Proteomes" id="UP000591948">
    <property type="component" value="Unassembled WGS sequence"/>
</dbReference>
<dbReference type="InterPro" id="IPR001650">
    <property type="entry name" value="Helicase_C-like"/>
</dbReference>
<dbReference type="SMART" id="SM00487">
    <property type="entry name" value="DEXDc"/>
    <property type="match status" value="1"/>
</dbReference>
<dbReference type="AlphaFoldDB" id="A0A6V8PSI6"/>
<dbReference type="RefSeq" id="WP_176229808.1">
    <property type="nucleotide sequence ID" value="NZ_BLRY01000001.1"/>
</dbReference>
<dbReference type="InterPro" id="IPR006935">
    <property type="entry name" value="Helicase/UvrB_N"/>
</dbReference>
<proteinExistence type="predicted"/>
<dbReference type="PANTHER" id="PTHR45766:SF6">
    <property type="entry name" value="SWI_SNF-RELATED MATRIX-ASSOCIATED ACTIN-DEPENDENT REGULATOR OF CHROMATIN SUBFAMILY A-LIKE PROTEIN 1"/>
    <property type="match status" value="1"/>
</dbReference>
<evidence type="ECO:0000259" key="4">
    <source>
        <dbReference type="PROSITE" id="PS51194"/>
    </source>
</evidence>
<accession>A0A6V8PSI6</accession>
<reference evidence="7 8" key="1">
    <citation type="journal article" date="2020" name="Front. Microbiol.">
        <title>Single-cell genomics of novel Actinobacteria with the Wood-Ljungdahl pathway discovered in a serpentinizing system.</title>
        <authorList>
            <person name="Merino N."/>
            <person name="Kawai M."/>
            <person name="Boyd E.S."/>
            <person name="Colman D.R."/>
            <person name="McGlynn S.E."/>
            <person name="Nealson K.H."/>
            <person name="Kurokawa K."/>
            <person name="Hongoh Y."/>
        </authorList>
    </citation>
    <scope>NUCLEOTIDE SEQUENCE [LARGE SCALE GENOMIC DNA]</scope>
    <source>
        <strain evidence="5 8">S33</strain>
        <strain evidence="6 7">S43</strain>
    </source>
</reference>
<evidence type="ECO:0000259" key="3">
    <source>
        <dbReference type="PROSITE" id="PS51192"/>
    </source>
</evidence>
<evidence type="ECO:0008006" key="9">
    <source>
        <dbReference type="Google" id="ProtNLM"/>
    </source>
</evidence>
<dbReference type="InterPro" id="IPR001736">
    <property type="entry name" value="PLipase_D/transphosphatidylase"/>
</dbReference>
<keyword evidence="8" id="KW-1185">Reference proteome</keyword>
<evidence type="ECO:0000256" key="1">
    <source>
        <dbReference type="ARBA" id="ARBA00022801"/>
    </source>
</evidence>
<sequence>MLIPKKIIDNSDTTLKDFLNEVLAVQPGTRLDITTAFFSLKAYAMVKDNLGQVRRFRLLLGKAPEILTDATLGEELLRVLREEVEGYDLSRENENLVKDFIQFVQQENVEVRLYDKTFLHGKAYIFDNLVVIGSSNFTPSGLTHNTELNSVSLEPEARYTRQEWFEKFWVEARDFKEELLELLEASRFGSKEYTPYQIFIKALYELQKEDIEDILSGEKAREDLPKSKVNLAEFQEDAVKRAFSRLRKYRGVLVADSVGLGKTWIAKRIIEEFGFYRRRKFLVVIPAQLRGMWRDEIKDLILAESLLSQEELAMADFMEKVKNAVGGDLADVSLVVVDESHNFRNPLSNRWENFFRLLEAIEERNGGRPYIVFLTATPINNTLWDLYWQIMLLVLLDKRAFTKDGISDLLRFFKEVDKRGDPTLLADLLNEISIRRTRDYIKRNYPDAEIEGERIVFPERVLENVNYQLDASYRGMYRLISDILTDKLRMAYYRILEYKKVEKLSPEEQLALGRMIALEGIFRTILLKRLESSIHAFRKSIRYHLEFLRRLKKCLAEGKFLTKQAFRKYVVNFGEELSEDLEEELEDFRTEDYRMDKLLEDIDNDISLLDEILGRISGITPEEDAKLLELEERLSELTPKGQVVVFTYYADTLDYIFEQVTESEKFRRLRIEKISGRTPPPKREEIVKKFMKGDVQVLMSTDVLSEGMNLQSAQFVINYDLHWNPTRMIQRSGRIDRIGSPYPKIFVYNFFPEEELEELLKLVNILQKKIRDIDDSIGLDETVLGEEVHPKVFGIIRRIHQKDARVFDELEEEAFGGGEKFYQPLREFLKTRAVEELEKIPDGVYSGLRKETVKGIFFYYQYQEDFHFWYLYDLTRERLLRNKSEILNFIACPSEEKRVIPDFFNKLYEANEIILREIEETYRELEQAELTDRLDLVTSDVASKFVNTMVREIGLQLDSYLLDFPEDREWERRWEEVERNLLGMRLTKRRLRDLRKIWRAYKEGHKSWKRLMTQLEEFVVPSVVESREMVEPFDPGKLRLVVIDFIS</sequence>
<dbReference type="PROSITE" id="PS51194">
    <property type="entry name" value="HELICASE_CTER"/>
    <property type="match status" value="1"/>
</dbReference>
<dbReference type="Pfam" id="PF13091">
    <property type="entry name" value="PLDc_2"/>
    <property type="match status" value="1"/>
</dbReference>
<feature type="domain" description="Helicase ATP-binding" evidence="3">
    <location>
        <begin position="243"/>
        <end position="396"/>
    </location>
</feature>
<evidence type="ECO:0000313" key="8">
    <source>
        <dbReference type="Proteomes" id="UP000591948"/>
    </source>
</evidence>
<feature type="domain" description="PLD phosphodiesterase" evidence="2">
    <location>
        <begin position="115"/>
        <end position="141"/>
    </location>
</feature>
<dbReference type="SUPFAM" id="SSF52540">
    <property type="entry name" value="P-loop containing nucleoside triphosphate hydrolases"/>
    <property type="match status" value="2"/>
</dbReference>
<dbReference type="CDD" id="cd18793">
    <property type="entry name" value="SF2_C_SNF"/>
    <property type="match status" value="1"/>
</dbReference>
<dbReference type="GO" id="GO:0003677">
    <property type="term" value="F:DNA binding"/>
    <property type="evidence" value="ECO:0007669"/>
    <property type="project" value="InterPro"/>
</dbReference>
<evidence type="ECO:0000259" key="2">
    <source>
        <dbReference type="PROSITE" id="PS50035"/>
    </source>
</evidence>
<evidence type="ECO:0000313" key="6">
    <source>
        <dbReference type="EMBL" id="GFP35153.1"/>
    </source>
</evidence>